<evidence type="ECO:0000313" key="1">
    <source>
        <dbReference type="EMBL" id="KAH7911088.1"/>
    </source>
</evidence>
<proteinExistence type="predicted"/>
<protein>
    <submittedName>
        <fullName evidence="1">Metallo-hydrolase oxidoreductase</fullName>
    </submittedName>
</protein>
<reference evidence="1" key="1">
    <citation type="journal article" date="2021" name="New Phytol.">
        <title>Evolutionary innovations through gain and loss of genes in the ectomycorrhizal Boletales.</title>
        <authorList>
            <person name="Wu G."/>
            <person name="Miyauchi S."/>
            <person name="Morin E."/>
            <person name="Kuo A."/>
            <person name="Drula E."/>
            <person name="Varga T."/>
            <person name="Kohler A."/>
            <person name="Feng B."/>
            <person name="Cao Y."/>
            <person name="Lipzen A."/>
            <person name="Daum C."/>
            <person name="Hundley H."/>
            <person name="Pangilinan J."/>
            <person name="Johnson J."/>
            <person name="Barry K."/>
            <person name="LaButti K."/>
            <person name="Ng V."/>
            <person name="Ahrendt S."/>
            <person name="Min B."/>
            <person name="Choi I.G."/>
            <person name="Park H."/>
            <person name="Plett J.M."/>
            <person name="Magnuson J."/>
            <person name="Spatafora J.W."/>
            <person name="Nagy L.G."/>
            <person name="Henrissat B."/>
            <person name="Grigoriev I.V."/>
            <person name="Yang Z.L."/>
            <person name="Xu J."/>
            <person name="Martin F.M."/>
        </authorList>
    </citation>
    <scope>NUCLEOTIDE SEQUENCE</scope>
    <source>
        <strain evidence="1">ATCC 28755</strain>
    </source>
</reference>
<organism evidence="1 2">
    <name type="scientific">Hygrophoropsis aurantiaca</name>
    <dbReference type="NCBI Taxonomy" id="72124"/>
    <lineage>
        <taxon>Eukaryota</taxon>
        <taxon>Fungi</taxon>
        <taxon>Dikarya</taxon>
        <taxon>Basidiomycota</taxon>
        <taxon>Agaricomycotina</taxon>
        <taxon>Agaricomycetes</taxon>
        <taxon>Agaricomycetidae</taxon>
        <taxon>Boletales</taxon>
        <taxon>Coniophorineae</taxon>
        <taxon>Hygrophoropsidaceae</taxon>
        <taxon>Hygrophoropsis</taxon>
    </lineage>
</organism>
<gene>
    <name evidence="1" type="ORF">BJ138DRAFT_33397</name>
</gene>
<name>A0ACB8ADB1_9AGAM</name>
<sequence length="391" mass="43646">MPRVRRVTSTGTRREQKGIMLSSVELAIVALAIAIFPVICILLFHSFLSLRSVQDHDGPTSCLDDDVKTMISSHQSERRATVTKMDNLPAFTTRRLTGSTFLITEWDDIWNEHPFIYIKIVPTTNTILVADTGCGGKTHNPAINLTSLREYIETVGVADNEGKPLNENGTMKYVVVQTHCHYDHILGAEEFAVDSPVLASGHSPSFVSPENMPHHSQCNVLGIRTPSYALTLVPHLHQILSGDQSSHGLHLGVQVFHIPGHTPDELALWDAGEMMLYVGDTLYEYDPIIFPNEGNIDIWFSTMDWLIAFVKSQSFANDVKINCGHATAMGPALEVLQATRTFMADVISGKVELWDRYDRRGYWTVEYRQEGGRFSLICPERLVLEARKAPG</sequence>
<dbReference type="EMBL" id="MU267690">
    <property type="protein sequence ID" value="KAH7911088.1"/>
    <property type="molecule type" value="Genomic_DNA"/>
</dbReference>
<comment type="caution">
    <text evidence="1">The sequence shown here is derived from an EMBL/GenBank/DDBJ whole genome shotgun (WGS) entry which is preliminary data.</text>
</comment>
<keyword evidence="2" id="KW-1185">Reference proteome</keyword>
<evidence type="ECO:0000313" key="2">
    <source>
        <dbReference type="Proteomes" id="UP000790377"/>
    </source>
</evidence>
<dbReference type="Proteomes" id="UP000790377">
    <property type="component" value="Unassembled WGS sequence"/>
</dbReference>
<accession>A0ACB8ADB1</accession>